<dbReference type="GO" id="GO:0005829">
    <property type="term" value="C:cytosol"/>
    <property type="evidence" value="ECO:0007669"/>
    <property type="project" value="TreeGrafter"/>
</dbReference>
<dbReference type="InterPro" id="IPR036661">
    <property type="entry name" value="Luciferase-like_sf"/>
</dbReference>
<feature type="domain" description="Luciferase-like" evidence="3">
    <location>
        <begin position="44"/>
        <end position="300"/>
    </location>
</feature>
<dbReference type="FunFam" id="3.20.20.30:FF:000002">
    <property type="entry name" value="LLM class flavin-dependent oxidoreductase"/>
    <property type="match status" value="1"/>
</dbReference>
<evidence type="ECO:0000256" key="1">
    <source>
        <dbReference type="ARBA" id="ARBA00007789"/>
    </source>
</evidence>
<reference evidence="4" key="1">
    <citation type="submission" date="2018-05" db="EMBL/GenBank/DDBJ databases">
        <authorList>
            <person name="Lanie J.A."/>
            <person name="Ng W.-L."/>
            <person name="Kazmierczak K.M."/>
            <person name="Andrzejewski T.M."/>
            <person name="Davidsen T.M."/>
            <person name="Wayne K.J."/>
            <person name="Tettelin H."/>
            <person name="Glass J.I."/>
            <person name="Rusch D."/>
            <person name="Podicherti R."/>
            <person name="Tsui H.-C.T."/>
            <person name="Winkler M.E."/>
        </authorList>
    </citation>
    <scope>NUCLEOTIDE SEQUENCE</scope>
</reference>
<feature type="region of interest" description="Disordered" evidence="2">
    <location>
        <begin position="1"/>
        <end position="21"/>
    </location>
</feature>
<dbReference type="PANTHER" id="PTHR30137">
    <property type="entry name" value="LUCIFERASE-LIKE MONOOXYGENASE"/>
    <property type="match status" value="1"/>
</dbReference>
<evidence type="ECO:0000313" key="4">
    <source>
        <dbReference type="EMBL" id="SVB17328.1"/>
    </source>
</evidence>
<evidence type="ECO:0000259" key="3">
    <source>
        <dbReference type="Pfam" id="PF00296"/>
    </source>
</evidence>
<dbReference type="InterPro" id="IPR050766">
    <property type="entry name" value="Bact_Lucif_Oxidored"/>
</dbReference>
<dbReference type="Pfam" id="PF00296">
    <property type="entry name" value="Bac_luciferase"/>
    <property type="match status" value="1"/>
</dbReference>
<dbReference type="NCBIfam" id="TIGR03558">
    <property type="entry name" value="oxido_grp_1"/>
    <property type="match status" value="1"/>
</dbReference>
<dbReference type="SUPFAM" id="SSF51679">
    <property type="entry name" value="Bacterial luciferase-like"/>
    <property type="match status" value="1"/>
</dbReference>
<gene>
    <name evidence="4" type="ORF">METZ01_LOCUS170182</name>
</gene>
<name>A0A382BU40_9ZZZZ</name>
<dbReference type="CDD" id="cd00347">
    <property type="entry name" value="Flavin_utilizing_monoxygenases"/>
    <property type="match status" value="1"/>
</dbReference>
<organism evidence="4">
    <name type="scientific">marine metagenome</name>
    <dbReference type="NCBI Taxonomy" id="408172"/>
    <lineage>
        <taxon>unclassified sequences</taxon>
        <taxon>metagenomes</taxon>
        <taxon>ecological metagenomes</taxon>
    </lineage>
</organism>
<dbReference type="AlphaFoldDB" id="A0A382BU40"/>
<dbReference type="GO" id="GO:0016705">
    <property type="term" value="F:oxidoreductase activity, acting on paired donors, with incorporation or reduction of molecular oxygen"/>
    <property type="evidence" value="ECO:0007669"/>
    <property type="project" value="InterPro"/>
</dbReference>
<dbReference type="PANTHER" id="PTHR30137:SF20">
    <property type="entry name" value="N-ACETYL-S-ALKYLCYSTEINE MONOOXYGENASE"/>
    <property type="match status" value="1"/>
</dbReference>
<dbReference type="InterPro" id="IPR019949">
    <property type="entry name" value="CmoO-like"/>
</dbReference>
<dbReference type="Gene3D" id="3.20.20.30">
    <property type="entry name" value="Luciferase-like domain"/>
    <property type="match status" value="1"/>
</dbReference>
<proteinExistence type="predicted"/>
<dbReference type="InterPro" id="IPR011251">
    <property type="entry name" value="Luciferase-like_dom"/>
</dbReference>
<dbReference type="EMBL" id="UINC01031380">
    <property type="protein sequence ID" value="SVB17328.1"/>
    <property type="molecule type" value="Genomic_DNA"/>
</dbReference>
<comment type="similarity">
    <text evidence="1">To bacterial alkanal monooxygenase alpha and beta chains.</text>
</comment>
<accession>A0A382BU40</accession>
<evidence type="ECO:0000256" key="2">
    <source>
        <dbReference type="SAM" id="MobiDB-lite"/>
    </source>
</evidence>
<protein>
    <recommendedName>
        <fullName evidence="3">Luciferase-like domain-containing protein</fullName>
    </recommendedName>
</protein>
<sequence>MKLRCAGGLSGVKSGADSTLQSPRQPLNIWGIAGLKLSILDQSPVNGTETPTEAFQHTIELAQKAEEWGYHRFWVAEHHGSSRVMGSSPEVLISHLLAKTSRIRVGSGGVMLQHYSPYKVAENFNVLASLAPGRVDLGIGGGPGGMPGSTRALQQDFSTEAAPVAEKLAELIQFLHNRLDENNPHFGLRASPAPHHPADLYVLGTTPTSAETAAKLGLPYVYALFLNNDDTVMTEAVETYRKVFDTSLGAEPQTMLALPVIAADSDDEAEEYASQIKLVRISTESGRTLTVFSVEAAEDFCKQSEEECTFQVQEGNVIHGAQERVGARLAEIQRRFQVDELIIQTVIPDFKKRFHSYELLSGVLENALV</sequence>